<feature type="region of interest" description="Disordered" evidence="1">
    <location>
        <begin position="1088"/>
        <end position="1123"/>
    </location>
</feature>
<feature type="region of interest" description="Disordered" evidence="1">
    <location>
        <begin position="300"/>
        <end position="331"/>
    </location>
</feature>
<feature type="compositionally biased region" description="Polar residues" evidence="1">
    <location>
        <begin position="358"/>
        <end position="367"/>
    </location>
</feature>
<feature type="compositionally biased region" description="Basic and acidic residues" evidence="1">
    <location>
        <begin position="1148"/>
        <end position="1160"/>
    </location>
</feature>
<accession>A0A836KH11</accession>
<dbReference type="AlphaFoldDB" id="A0A836KH11"/>
<reference evidence="3" key="1">
    <citation type="journal article" date="2021" name="Microbiol. Resour. Announc.">
        <title>LGAAP: Leishmaniinae Genome Assembly and Annotation Pipeline.</title>
        <authorList>
            <person name="Almutairi H."/>
            <person name="Urbaniak M.D."/>
            <person name="Bates M.D."/>
            <person name="Jariyapan N."/>
            <person name="Kwakye-Nuako G."/>
            <person name="Thomaz-Soccol V."/>
            <person name="Al-Salem W.S."/>
            <person name="Dillon R.J."/>
            <person name="Bates P.A."/>
            <person name="Gatherer D."/>
        </authorList>
    </citation>
    <scope>NUCLEOTIDE SEQUENCE [LARGE SCALE GENOMIC DNA]</scope>
</reference>
<dbReference type="OrthoDB" id="248322at2759"/>
<feature type="compositionally biased region" description="Polar residues" evidence="1">
    <location>
        <begin position="475"/>
        <end position="484"/>
    </location>
</feature>
<feature type="compositionally biased region" description="Low complexity" evidence="1">
    <location>
        <begin position="553"/>
        <end position="570"/>
    </location>
</feature>
<keyword evidence="3" id="KW-1185">Reference proteome</keyword>
<evidence type="ECO:0000313" key="2">
    <source>
        <dbReference type="EMBL" id="KAG5472462.1"/>
    </source>
</evidence>
<feature type="region of interest" description="Disordered" evidence="1">
    <location>
        <begin position="978"/>
        <end position="1042"/>
    </location>
</feature>
<feature type="region of interest" description="Disordered" evidence="1">
    <location>
        <begin position="1144"/>
        <end position="1181"/>
    </location>
</feature>
<protein>
    <submittedName>
        <fullName evidence="2">Uncharacterized protein</fullName>
    </submittedName>
</protein>
<feature type="compositionally biased region" description="Polar residues" evidence="1">
    <location>
        <begin position="944"/>
        <end position="959"/>
    </location>
</feature>
<feature type="region of interest" description="Disordered" evidence="1">
    <location>
        <begin position="457"/>
        <end position="571"/>
    </location>
</feature>
<feature type="compositionally biased region" description="Polar residues" evidence="1">
    <location>
        <begin position="1091"/>
        <end position="1111"/>
    </location>
</feature>
<feature type="compositionally biased region" description="Low complexity" evidence="1">
    <location>
        <begin position="1032"/>
        <end position="1042"/>
    </location>
</feature>
<sequence>MFKSSLATHSSIDHDLFPLLTVRSCVSEADESKNGPRFCAEDKMTGGAYEIRSRKLHLEAEELASGAAATGAGRNLSSNDLALIKRQQERINALLTAAAHCAVPQCVALPIDVYIQEQPSTGNTYVASVDAFSGLSLGDIIRSGWGVMEERVFLEILNTVEAFGYASASLPPHGNLSSDAIKQLLIVRDGASEARQPSRWVVSDWLLLSDDSVASFDPAAFVADLEWILHSSFAQLHISTDTQQGSTLMPANRVEELVSETVDRIRAHLLRHGATGQNLLSVDKANEPPHENSVTDANASLENAGASPSGMTDTDGTSARRPSDSNADGTSAVFHTTDENIMNSASTAAGGTLEPQANAASPPSSHSRCAVGKGGIVVEDQAKTAIVETFPSLSTPNTPLTASLVNNSTESSRSAADKRDSTKETPGLARQMSLKDKIAFHQAALRNEQLLVNRHRRKNAPLPPRPQPVCAQGRNPRTTLSPSPSEDEEEFYGAPSLTSPIEVKPSAYLMQGRRPSASGRGVNSARKPPSPRSARTPNGEARTPREHSRSTTAAPQSQQPLAASQSPASPDQLRERLLENVVSLAMQNQRRRAQIHRLHQEAERRRREQRQQALSLSTPPHASSGRDLAARVSWERPRAMTPSPAALSSFLYSPRATVAADNHRPTTRRSSTLLSGSAGGPSHGGSGVTLCTPPSLAAAPNGAAMKSTRRVSESPEPTPPSPCWCRAVSHTLCEKTPISNDSAGTPMTRMQESSRESVGVVLRSPAAHAAGKGVALPKTAPYPVGAGIAARGVRAAAVKATANARWLAAGAKVMATVTARSGGNSSRHSTVGAGLRCAEGSIAARNQGAGAVGQQQRSARTSTASARTQRSRGPASSSTQLFVQQTKVQQPTAALSAKPLPLELTRGPVAPLRAVATMSDTRNLPHASNDAGQPEPARKADMRPSSTSPRFSGDSSSPRVTCAEPEVLRCLNAARPLPGQLRLPMSPRVYRRVSSTGGLRSPRNDRITPPGRPSTAAMPSPPTGEPVRSARQTPTQTKPATPAELYTTEPRPRIAADAKSTKVFTSVNCKRMQTLALQTVWPKRLAGHTSARGTQSISVAPTSLSKQSLTSPRAPPPPPTVSAGAAHTVAVRQGARVNPVNENNMHAAENRTPRGRDTGEARASPGARPTTAREGAKQLERKNVTHVTALRSEPPTLGTLRPVHEMSPGILLRRHRSCTK</sequence>
<name>A0A836KH11_9TRYP</name>
<evidence type="ECO:0000256" key="1">
    <source>
        <dbReference type="SAM" id="MobiDB-lite"/>
    </source>
</evidence>
<feature type="compositionally biased region" description="Low complexity" evidence="1">
    <location>
        <begin position="854"/>
        <end position="872"/>
    </location>
</feature>
<proteinExistence type="predicted"/>
<evidence type="ECO:0000313" key="3">
    <source>
        <dbReference type="Proteomes" id="UP000673552"/>
    </source>
</evidence>
<feature type="compositionally biased region" description="Basic and acidic residues" evidence="1">
    <location>
        <begin position="598"/>
        <end position="610"/>
    </location>
</feature>
<feature type="region of interest" description="Disordered" evidence="1">
    <location>
        <begin position="659"/>
        <end position="687"/>
    </location>
</feature>
<gene>
    <name evidence="2" type="ORF">LSCM1_03861</name>
</gene>
<dbReference type="RefSeq" id="XP_067176762.1">
    <property type="nucleotide sequence ID" value="XM_067321394.1"/>
</dbReference>
<feature type="region of interest" description="Disordered" evidence="1">
    <location>
        <begin position="598"/>
        <end position="628"/>
    </location>
</feature>
<comment type="caution">
    <text evidence="2">The sequence shown here is derived from an EMBL/GenBank/DDBJ whole genome shotgun (WGS) entry which is preliminary data.</text>
</comment>
<feature type="compositionally biased region" description="Polar residues" evidence="1">
    <location>
        <begin position="391"/>
        <end position="414"/>
    </location>
</feature>
<feature type="region of interest" description="Disordered" evidence="1">
    <location>
        <begin position="391"/>
        <end position="427"/>
    </location>
</feature>
<feature type="region of interest" description="Disordered" evidence="1">
    <location>
        <begin position="919"/>
        <end position="960"/>
    </location>
</feature>
<feature type="region of interest" description="Disordered" evidence="1">
    <location>
        <begin position="349"/>
        <end position="370"/>
    </location>
</feature>
<feature type="region of interest" description="Disordered" evidence="1">
    <location>
        <begin position="846"/>
        <end position="883"/>
    </location>
</feature>
<organism evidence="2 3">
    <name type="scientific">Leishmania martiniquensis</name>
    <dbReference type="NCBI Taxonomy" id="1580590"/>
    <lineage>
        <taxon>Eukaryota</taxon>
        <taxon>Discoba</taxon>
        <taxon>Euglenozoa</taxon>
        <taxon>Kinetoplastea</taxon>
        <taxon>Metakinetoplastina</taxon>
        <taxon>Trypanosomatida</taxon>
        <taxon>Trypanosomatidae</taxon>
        <taxon>Leishmaniinae</taxon>
        <taxon>Leishmania</taxon>
    </lineage>
</organism>
<feature type="compositionally biased region" description="Polar residues" evidence="1">
    <location>
        <begin position="874"/>
        <end position="883"/>
    </location>
</feature>
<dbReference type="EMBL" id="JAFEUZ010000030">
    <property type="protein sequence ID" value="KAG5472462.1"/>
    <property type="molecule type" value="Genomic_DNA"/>
</dbReference>
<dbReference type="GeneID" id="92513906"/>
<reference evidence="3" key="2">
    <citation type="journal article" date="2021" name="Sci. Data">
        <title>Chromosome-scale genome sequencing, assembly and annotation of six genomes from subfamily Leishmaniinae.</title>
        <authorList>
            <person name="Almutairi H."/>
            <person name="Urbaniak M.D."/>
            <person name="Bates M.D."/>
            <person name="Jariyapan N."/>
            <person name="Kwakye-Nuako G."/>
            <person name="Thomaz Soccol V."/>
            <person name="Al-Salem W.S."/>
            <person name="Dillon R.J."/>
            <person name="Bates P.A."/>
            <person name="Gatherer D."/>
        </authorList>
    </citation>
    <scope>NUCLEOTIDE SEQUENCE [LARGE SCALE GENOMIC DNA]</scope>
</reference>
<dbReference type="KEGG" id="lmat:92513906"/>
<dbReference type="Proteomes" id="UP000673552">
    <property type="component" value="Unassembled WGS sequence"/>
</dbReference>
<feature type="compositionally biased region" description="Gly residues" evidence="1">
    <location>
        <begin position="677"/>
        <end position="687"/>
    </location>
</feature>